<dbReference type="RefSeq" id="XP_054095484.1">
    <property type="nucleotide sequence ID" value="XM_054239509.1"/>
</dbReference>
<dbReference type="PANTHER" id="PTHR10881">
    <property type="entry name" value="GOLGIN SUBFAMILY A MEMBER-RELATED"/>
    <property type="match status" value="1"/>
</dbReference>
<evidence type="ECO:0000313" key="6">
    <source>
        <dbReference type="Proteomes" id="UP000008225"/>
    </source>
</evidence>
<name>A0A8I3W2H4_CALJA</name>
<reference evidence="5" key="2">
    <citation type="submission" date="2025-08" db="UniProtKB">
        <authorList>
            <consortium name="Ensembl"/>
        </authorList>
    </citation>
    <scope>IDENTIFICATION</scope>
</reference>
<dbReference type="GeneTree" id="ENSGT00530000062932"/>
<dbReference type="Ensembl" id="ENSCJAT00000141172.1">
    <property type="protein sequence ID" value="ENSCJAP00000080025.1"/>
    <property type="gene ID" value="ENSCJAG00000085962.1"/>
</dbReference>
<reference evidence="5" key="3">
    <citation type="submission" date="2025-09" db="UniProtKB">
        <authorList>
            <consortium name="Ensembl"/>
        </authorList>
    </citation>
    <scope>IDENTIFICATION</scope>
</reference>
<evidence type="ECO:0000256" key="1">
    <source>
        <dbReference type="ARBA" id="ARBA00023054"/>
    </source>
</evidence>
<dbReference type="InterPro" id="IPR024858">
    <property type="entry name" value="GOLGA"/>
</dbReference>
<feature type="region of interest" description="Disordered" evidence="3">
    <location>
        <begin position="82"/>
        <end position="114"/>
    </location>
</feature>
<dbReference type="AlphaFoldDB" id="A0A8I3W2H4"/>
<protein>
    <recommendedName>
        <fullName evidence="4">Golgin subfamily A conserved domain-containing protein</fullName>
    </recommendedName>
</protein>
<proteinExistence type="predicted"/>
<keyword evidence="1 2" id="KW-0175">Coiled coil</keyword>
<dbReference type="GO" id="GO:0007030">
    <property type="term" value="P:Golgi organization"/>
    <property type="evidence" value="ECO:0007669"/>
    <property type="project" value="TreeGrafter"/>
</dbReference>
<dbReference type="GO" id="GO:0005801">
    <property type="term" value="C:cis-Golgi network"/>
    <property type="evidence" value="ECO:0007669"/>
    <property type="project" value="TreeGrafter"/>
</dbReference>
<dbReference type="PANTHER" id="PTHR10881:SF46">
    <property type="entry name" value="GOLGIN SUBFAMILY A MEMBER 2"/>
    <property type="match status" value="1"/>
</dbReference>
<dbReference type="GO" id="GO:0000137">
    <property type="term" value="C:Golgi cis cisterna"/>
    <property type="evidence" value="ECO:0007669"/>
    <property type="project" value="TreeGrafter"/>
</dbReference>
<evidence type="ECO:0000259" key="4">
    <source>
        <dbReference type="Pfam" id="PF15070"/>
    </source>
</evidence>
<feature type="compositionally biased region" description="Basic and acidic residues" evidence="3">
    <location>
        <begin position="343"/>
        <end position="360"/>
    </location>
</feature>
<organism evidence="5 6">
    <name type="scientific">Callithrix jacchus</name>
    <name type="common">White-tufted-ear marmoset</name>
    <name type="synonym">Simia Jacchus</name>
    <dbReference type="NCBI Taxonomy" id="9483"/>
    <lineage>
        <taxon>Eukaryota</taxon>
        <taxon>Metazoa</taxon>
        <taxon>Chordata</taxon>
        <taxon>Craniata</taxon>
        <taxon>Vertebrata</taxon>
        <taxon>Euteleostomi</taxon>
        <taxon>Mammalia</taxon>
        <taxon>Eutheria</taxon>
        <taxon>Euarchontoglires</taxon>
        <taxon>Primates</taxon>
        <taxon>Haplorrhini</taxon>
        <taxon>Platyrrhini</taxon>
        <taxon>Cebidae</taxon>
        <taxon>Callitrichinae</taxon>
        <taxon>Callithrix</taxon>
        <taxon>Callithrix</taxon>
    </lineage>
</organism>
<evidence type="ECO:0000256" key="2">
    <source>
        <dbReference type="SAM" id="Coils"/>
    </source>
</evidence>
<feature type="domain" description="Golgin subfamily A conserved" evidence="4">
    <location>
        <begin position="140"/>
        <end position="301"/>
    </location>
</feature>
<gene>
    <name evidence="5" type="primary">LOC103795751</name>
</gene>
<sequence>MKDPETAHQLQIALDSCSVTMSELNNTIDLFPSSRCEAVLEQQVQQFLQERELLKAQVAEVMECLKKAQLERDAYAQQLKTEGAVAAENPQNGRRTEPSILKHPAGPSDLEKNLKTETKYLRDKPREQERLQQAKMRLWEAEVPFLNAAKASAQEEQARLCEQLQKQQVCCQHQAHPVASALKEPEAAAVATGTGSESGCGETQRALQGALNKLQRDFMDIAKENSDLKERVEKLELGFIQVSGERDMIRRSIKPNDCQRAVAKTQHQKKNDISMLSQAKEEMKAKLLELQGPVMQLVIDHEVQHPANEPTPGATAPQELGAADKDDQETEAITFGMKKMKERKREREEGRKEKGRRERN</sequence>
<dbReference type="Proteomes" id="UP000008225">
    <property type="component" value="Chromosome 10"/>
</dbReference>
<keyword evidence="6" id="KW-1185">Reference proteome</keyword>
<feature type="region of interest" description="Disordered" evidence="3">
    <location>
        <begin position="305"/>
        <end position="360"/>
    </location>
</feature>
<feature type="coiled-coil region" evidence="2">
    <location>
        <begin position="37"/>
        <end position="71"/>
    </location>
</feature>
<dbReference type="GO" id="GO:0032580">
    <property type="term" value="C:Golgi cisterna membrane"/>
    <property type="evidence" value="ECO:0007669"/>
    <property type="project" value="TreeGrafter"/>
</dbReference>
<dbReference type="Pfam" id="PF15070">
    <property type="entry name" value="GOLGA2L5"/>
    <property type="match status" value="1"/>
</dbReference>
<reference evidence="5 6" key="1">
    <citation type="submission" date="2009-03" db="EMBL/GenBank/DDBJ databases">
        <authorList>
            <person name="Warren W."/>
            <person name="Ye L."/>
            <person name="Minx P."/>
            <person name="Worley K."/>
            <person name="Gibbs R."/>
            <person name="Wilson R.K."/>
        </authorList>
    </citation>
    <scope>NUCLEOTIDE SEQUENCE [LARGE SCALE GENOMIC DNA]</scope>
</reference>
<accession>A0A8I3W2H4</accession>
<evidence type="ECO:0000313" key="5">
    <source>
        <dbReference type="Ensembl" id="ENSCJAP00000080025.1"/>
    </source>
</evidence>
<dbReference type="GeneID" id="103795751"/>
<evidence type="ECO:0000256" key="3">
    <source>
        <dbReference type="SAM" id="MobiDB-lite"/>
    </source>
</evidence>
<dbReference type="InterPro" id="IPR043976">
    <property type="entry name" value="GOLGA_cons_dom"/>
</dbReference>